<sequence length="377" mass="42773">MSCIKRLKDNQQTLLELFPKDHPVFRVDSCTLDELSCKFVCTPSPIEITGSLQDTYPRYPPIWFSDSEDPILTRIFDQLRLTDAVNFTVDRQVKMLVTQLCRYKHINCPPELKLLCPDFDPQLPPPDSAIPPESAPVSPDPGSDPDDTGFEDEDVPLNDAFDDSASSDDRSEYDGISSQDAERLEKLRANQLQLCAEGVTKGGMQSSVRLMKELRDIYRSESYKQGVFTVEMQDDSLYDWKVKLYKVDQDSELSKDLQALSNHPSLEDHIGLQFLFKETYPYEPPFVRIIYPIIEKGYVQAGGAICMELLTKQGWSSAYDIESVIMQLAATLVKGCARINFNASQSQYSLRRAQRTYHGIVKIHEKSGWYTPPQADG</sequence>
<dbReference type="EMBL" id="SUNJ01010177">
    <property type="protein sequence ID" value="TPP59842.1"/>
    <property type="molecule type" value="Genomic_DNA"/>
</dbReference>
<dbReference type="CDD" id="cd23802">
    <property type="entry name" value="UBCc_UBE2Q"/>
    <property type="match status" value="1"/>
</dbReference>
<dbReference type="SMART" id="SM00212">
    <property type="entry name" value="UBCc"/>
    <property type="match status" value="1"/>
</dbReference>
<evidence type="ECO:0000259" key="2">
    <source>
        <dbReference type="PROSITE" id="PS50127"/>
    </source>
</evidence>
<dbReference type="Pfam" id="PF00179">
    <property type="entry name" value="UQ_con"/>
    <property type="match status" value="1"/>
</dbReference>
<organism evidence="3 4">
    <name type="scientific">Fasciola gigantica</name>
    <name type="common">Giant liver fluke</name>
    <dbReference type="NCBI Taxonomy" id="46835"/>
    <lineage>
        <taxon>Eukaryota</taxon>
        <taxon>Metazoa</taxon>
        <taxon>Spiralia</taxon>
        <taxon>Lophotrochozoa</taxon>
        <taxon>Platyhelminthes</taxon>
        <taxon>Trematoda</taxon>
        <taxon>Digenea</taxon>
        <taxon>Plagiorchiida</taxon>
        <taxon>Echinostomata</taxon>
        <taxon>Echinostomatoidea</taxon>
        <taxon>Fasciolidae</taxon>
        <taxon>Fasciola</taxon>
    </lineage>
</organism>
<keyword evidence="4" id="KW-1185">Reference proteome</keyword>
<dbReference type="STRING" id="46835.A0A504YDU8"/>
<protein>
    <submittedName>
        <fullName evidence="3">Ubiquitin-conjugating enzyme UBE2Q</fullName>
    </submittedName>
</protein>
<gene>
    <name evidence="3" type="ORF">FGIG_01219</name>
</gene>
<evidence type="ECO:0000256" key="1">
    <source>
        <dbReference type="SAM" id="MobiDB-lite"/>
    </source>
</evidence>
<feature type="compositionally biased region" description="Acidic residues" evidence="1">
    <location>
        <begin position="143"/>
        <end position="166"/>
    </location>
</feature>
<dbReference type="OrthoDB" id="109543at2759"/>
<comment type="caution">
    <text evidence="3">The sequence shown here is derived from an EMBL/GenBank/DDBJ whole genome shotgun (WGS) entry which is preliminary data.</text>
</comment>
<evidence type="ECO:0000313" key="4">
    <source>
        <dbReference type="Proteomes" id="UP000316759"/>
    </source>
</evidence>
<reference evidence="3 4" key="1">
    <citation type="submission" date="2019-04" db="EMBL/GenBank/DDBJ databases">
        <title>Annotation for the trematode Fasciola gigantica.</title>
        <authorList>
            <person name="Choi Y.-J."/>
        </authorList>
    </citation>
    <scope>NUCLEOTIDE SEQUENCE [LARGE SCALE GENOMIC DNA]</scope>
    <source>
        <strain evidence="3">Uganda_cow_1</strain>
    </source>
</reference>
<dbReference type="InterPro" id="IPR000608">
    <property type="entry name" value="UBC"/>
</dbReference>
<dbReference type="Proteomes" id="UP000316759">
    <property type="component" value="Unassembled WGS sequence"/>
</dbReference>
<feature type="domain" description="UBC core" evidence="2">
    <location>
        <begin position="205"/>
        <end position="370"/>
    </location>
</feature>
<name>A0A504YDU8_FASGI</name>
<dbReference type="SUPFAM" id="SSF54495">
    <property type="entry name" value="UBC-like"/>
    <property type="match status" value="1"/>
</dbReference>
<evidence type="ECO:0000313" key="3">
    <source>
        <dbReference type="EMBL" id="TPP59842.1"/>
    </source>
</evidence>
<dbReference type="AlphaFoldDB" id="A0A504YDU8"/>
<dbReference type="PROSITE" id="PS50127">
    <property type="entry name" value="UBC_2"/>
    <property type="match status" value="1"/>
</dbReference>
<dbReference type="Gene3D" id="3.10.110.10">
    <property type="entry name" value="Ubiquitin Conjugating Enzyme"/>
    <property type="match status" value="1"/>
</dbReference>
<proteinExistence type="predicted"/>
<accession>A0A504YDU8</accession>
<dbReference type="InterPro" id="IPR016135">
    <property type="entry name" value="UBQ-conjugating_enzyme/RWD"/>
</dbReference>
<feature type="region of interest" description="Disordered" evidence="1">
    <location>
        <begin position="119"/>
        <end position="177"/>
    </location>
</feature>